<evidence type="ECO:0000256" key="1">
    <source>
        <dbReference type="ARBA" id="ARBA00004571"/>
    </source>
</evidence>
<dbReference type="AlphaFoldDB" id="A0A2K9NGB9"/>
<comment type="similarity">
    <text evidence="8 9">Belongs to the TonB-dependent receptor family.</text>
</comment>
<dbReference type="InterPro" id="IPR036942">
    <property type="entry name" value="Beta-barrel_TonB_sf"/>
</dbReference>
<sequence>MKMVQGRSSRRFQRGLLLGAAIGLAATGVAGAQELQLEEIVVTGSRIARPELTSSSPVTVVDAAAFEQAGAATVDSVLNELPQIIPALGAFSNNGGNGSATVDLRGIGSARTLVLVNGRRYIPTNGTGTVDLNNVPASLIKQVQVLTGGASAVYGSDAISGVVNFILQDDFKGAKASARYGITKEGDGKERNINLTIGTGSDDGKSNLTLFAEYNKRDEVMAGDRDYSKQAITEGVVDGKPTILFSGSSTAPGARLARGTTVLTWDANGVPRNFNSTRTTSSAGDLYNFSPVNYLRVPQERLSLFALGNHEFNENFKIYEEFNFVTNRVPLQLAETPAVIPQPRPGVPPIRINLTNPLLTAQTVAQLRALYPASADPTFVAPAGFTANDYASITTANALSRRMTELGARQQDNNQNAFNSTTGVKGDLIGGFTYDTYFTFGRVTRDVIVRNDVSSARLRQALNATRDAAGKAICVDATARAQGCVPIDIFGPGRISKEAAAYVRTDTNRVQEFEQQVWNGAISGNLFELPAGDVGVAFGGEWRKNKYFDRVDDSIRTGDILGFNPALSSSGSFDVWEGFAETYIPLVTDQPFFENLSAEAAIRYSDYSSVGSVQTWKAGMEWSPVKDVGFRGQFQSAIRAPNVLELYQGGAVGFPTLNSTVDPCLLSTSTGYDAAFCRSQGVPAASVGTTAFNNARPTQFQQLSQGAAVAGFNLTEEQSKTWTIGAVLTPTFLPEFTATVDWWQIKLDDAIGGFGGGAAGVVRDCFTNKNLQSATCQAITRTGDGYLAIVQVPTVNNAGLKTSGVDLGFTWRQDLPESLAIDGDGQFRVKTDVSWRDKFDVQPAVNGTIYKCAGYGGSNICGEPVPEWKATTTFTYQSGPVTASVQWNYIGSWKNDAILFGTNPTTLVYPKVGSYNLFDLSGSYEVVEGVAVSAGVTNLFDKQPPMLPDTMIGSQQNSFTNTYDALGQRFFISTSVKF</sequence>
<evidence type="ECO:0000256" key="6">
    <source>
        <dbReference type="ARBA" id="ARBA00023136"/>
    </source>
</evidence>
<evidence type="ECO:0000256" key="4">
    <source>
        <dbReference type="ARBA" id="ARBA00022692"/>
    </source>
</evidence>
<accession>A0A2K9NGB9</accession>
<evidence type="ECO:0000256" key="5">
    <source>
        <dbReference type="ARBA" id="ARBA00023077"/>
    </source>
</evidence>
<gene>
    <name evidence="10" type="ORF">C0V82_17215</name>
</gene>
<dbReference type="InterPro" id="IPR037066">
    <property type="entry name" value="Plug_dom_sf"/>
</dbReference>
<dbReference type="SUPFAM" id="SSF56935">
    <property type="entry name" value="Porins"/>
    <property type="match status" value="1"/>
</dbReference>
<evidence type="ECO:0000256" key="3">
    <source>
        <dbReference type="ARBA" id="ARBA00022452"/>
    </source>
</evidence>
<protein>
    <submittedName>
        <fullName evidence="10">Uncharacterized protein</fullName>
    </submittedName>
</protein>
<dbReference type="PROSITE" id="PS52016">
    <property type="entry name" value="TONB_DEPENDENT_REC_3"/>
    <property type="match status" value="1"/>
</dbReference>
<keyword evidence="5 9" id="KW-0798">TonB box</keyword>
<evidence type="ECO:0000313" key="10">
    <source>
        <dbReference type="EMBL" id="AUN32149.1"/>
    </source>
</evidence>
<proteinExistence type="inferred from homology"/>
<evidence type="ECO:0000256" key="8">
    <source>
        <dbReference type="PROSITE-ProRule" id="PRU01360"/>
    </source>
</evidence>
<dbReference type="PANTHER" id="PTHR47234:SF2">
    <property type="entry name" value="TONB-DEPENDENT RECEPTOR"/>
    <property type="match status" value="1"/>
</dbReference>
<keyword evidence="3 8" id="KW-1134">Transmembrane beta strand</keyword>
<evidence type="ECO:0000256" key="9">
    <source>
        <dbReference type="RuleBase" id="RU003357"/>
    </source>
</evidence>
<dbReference type="InterPro" id="IPR000531">
    <property type="entry name" value="Beta-barrel_TonB"/>
</dbReference>
<reference evidence="10 11" key="1">
    <citation type="submission" date="2017-12" db="EMBL/GenBank/DDBJ databases">
        <title>Genomes of bacteria within cyanobacterial aggregates.</title>
        <authorList>
            <person name="Cai H."/>
        </authorList>
    </citation>
    <scope>NUCLEOTIDE SEQUENCE [LARGE SCALE GENOMIC DNA]</scope>
    <source>
        <strain evidence="10 11">TH16</strain>
    </source>
</reference>
<keyword evidence="7 8" id="KW-0998">Cell outer membrane</keyword>
<dbReference type="KEGG" id="ncb:C0V82_17215"/>
<dbReference type="Proteomes" id="UP000234752">
    <property type="component" value="Chromosome eg_2"/>
</dbReference>
<dbReference type="OrthoDB" id="7582244at2"/>
<dbReference type="Gene3D" id="2.40.170.20">
    <property type="entry name" value="TonB-dependent receptor, beta-barrel domain"/>
    <property type="match status" value="1"/>
</dbReference>
<comment type="subcellular location">
    <subcellularLocation>
        <location evidence="1 8">Cell outer membrane</location>
        <topology evidence="1 8">Multi-pass membrane protein</topology>
    </subcellularLocation>
</comment>
<evidence type="ECO:0000256" key="7">
    <source>
        <dbReference type="ARBA" id="ARBA00023237"/>
    </source>
</evidence>
<dbReference type="Gene3D" id="2.170.130.10">
    <property type="entry name" value="TonB-dependent receptor, plug domain"/>
    <property type="match status" value="1"/>
</dbReference>
<dbReference type="InterPro" id="IPR039426">
    <property type="entry name" value="TonB-dep_rcpt-like"/>
</dbReference>
<dbReference type="RefSeq" id="WP_102113696.1">
    <property type="nucleotide sequence ID" value="NZ_BMGN01000006.1"/>
</dbReference>
<evidence type="ECO:0000256" key="2">
    <source>
        <dbReference type="ARBA" id="ARBA00022448"/>
    </source>
</evidence>
<dbReference type="Pfam" id="PF00593">
    <property type="entry name" value="TonB_dep_Rec_b-barrel"/>
    <property type="match status" value="1"/>
</dbReference>
<dbReference type="GO" id="GO:0009279">
    <property type="term" value="C:cell outer membrane"/>
    <property type="evidence" value="ECO:0007669"/>
    <property type="project" value="UniProtKB-SubCell"/>
</dbReference>
<dbReference type="PANTHER" id="PTHR47234">
    <property type="match status" value="1"/>
</dbReference>
<keyword evidence="6 8" id="KW-0472">Membrane</keyword>
<keyword evidence="2 8" id="KW-0813">Transport</keyword>
<name>A0A2K9NGB9_9PROT</name>
<dbReference type="InterPro" id="IPR012910">
    <property type="entry name" value="Plug_dom"/>
</dbReference>
<organism evidence="10 11">
    <name type="scientific">Niveispirillum cyanobacteriorum</name>
    <dbReference type="NCBI Taxonomy" id="1612173"/>
    <lineage>
        <taxon>Bacteria</taxon>
        <taxon>Pseudomonadati</taxon>
        <taxon>Pseudomonadota</taxon>
        <taxon>Alphaproteobacteria</taxon>
        <taxon>Rhodospirillales</taxon>
        <taxon>Azospirillaceae</taxon>
        <taxon>Niveispirillum</taxon>
    </lineage>
</organism>
<keyword evidence="11" id="KW-1185">Reference proteome</keyword>
<dbReference type="Pfam" id="PF07715">
    <property type="entry name" value="Plug"/>
    <property type="match status" value="1"/>
</dbReference>
<dbReference type="EMBL" id="CP025612">
    <property type="protein sequence ID" value="AUN32149.1"/>
    <property type="molecule type" value="Genomic_DNA"/>
</dbReference>
<keyword evidence="4 8" id="KW-0812">Transmembrane</keyword>
<evidence type="ECO:0000313" key="11">
    <source>
        <dbReference type="Proteomes" id="UP000234752"/>
    </source>
</evidence>